<dbReference type="GO" id="GO:0016020">
    <property type="term" value="C:membrane"/>
    <property type="evidence" value="ECO:0007669"/>
    <property type="project" value="UniProtKB-SubCell"/>
</dbReference>
<feature type="transmembrane region" description="Helical" evidence="6">
    <location>
        <begin position="165"/>
        <end position="190"/>
    </location>
</feature>
<evidence type="ECO:0000256" key="6">
    <source>
        <dbReference type="SAM" id="Phobius"/>
    </source>
</evidence>
<evidence type="ECO:0000256" key="2">
    <source>
        <dbReference type="ARBA" id="ARBA00022692"/>
    </source>
</evidence>
<feature type="region of interest" description="Disordered" evidence="5">
    <location>
        <begin position="1"/>
        <end position="27"/>
    </location>
</feature>
<dbReference type="InterPro" id="IPR006977">
    <property type="entry name" value="Yip1_dom"/>
</dbReference>
<keyword evidence="9" id="KW-1185">Reference proteome</keyword>
<name>A0A8A4TTY1_SULCO</name>
<feature type="transmembrane region" description="Helical" evidence="6">
    <location>
        <begin position="66"/>
        <end position="87"/>
    </location>
</feature>
<dbReference type="KEGG" id="scor:J3U87_10990"/>
<dbReference type="Proteomes" id="UP000663929">
    <property type="component" value="Chromosome"/>
</dbReference>
<keyword evidence="2 6" id="KW-0812">Transmembrane</keyword>
<sequence>MEPYQPPESQMYEPPPNRRQQSGYPEPPIEDPFYSGNVVSGLMVTIKSVLFSPADFFRGLRDDRSFAPSFIFAFVVLVGVGLIGHIVNTLTGNTVWEQWGQIFEQMGSDNPFSEIMSTQDDLGPIMTIVMILMIPIQTVLGIAFNLLLYFVFAKLTGAFSRSFGVFARVLFYSYTPYLFMLIPVQALMILNPLFSFLVILYYLPLGLYSFVLLAMGIYYTNEAESSPLRAALAVLLPWVLICLCVMAFTIMMVASIGALGAG</sequence>
<evidence type="ECO:0000256" key="5">
    <source>
        <dbReference type="SAM" id="MobiDB-lite"/>
    </source>
</evidence>
<dbReference type="AlphaFoldDB" id="A0A8A4TTY1"/>
<protein>
    <submittedName>
        <fullName evidence="8">YIP1 family protein</fullName>
    </submittedName>
</protein>
<feature type="transmembrane region" description="Helical" evidence="6">
    <location>
        <begin position="196"/>
        <end position="219"/>
    </location>
</feature>
<evidence type="ECO:0000313" key="8">
    <source>
        <dbReference type="EMBL" id="QTD52980.1"/>
    </source>
</evidence>
<dbReference type="Pfam" id="PF04893">
    <property type="entry name" value="Yip1"/>
    <property type="match status" value="1"/>
</dbReference>
<evidence type="ECO:0000256" key="4">
    <source>
        <dbReference type="ARBA" id="ARBA00023136"/>
    </source>
</evidence>
<feature type="transmembrane region" description="Helical" evidence="6">
    <location>
        <begin position="125"/>
        <end position="153"/>
    </location>
</feature>
<feature type="domain" description="Yip1" evidence="7">
    <location>
        <begin position="48"/>
        <end position="247"/>
    </location>
</feature>
<keyword evidence="3 6" id="KW-1133">Transmembrane helix</keyword>
<dbReference type="EMBL" id="CP071793">
    <property type="protein sequence ID" value="QTD52980.1"/>
    <property type="molecule type" value="Genomic_DNA"/>
</dbReference>
<dbReference type="RefSeq" id="WP_237383078.1">
    <property type="nucleotide sequence ID" value="NZ_CP071793.1"/>
</dbReference>
<keyword evidence="4 6" id="KW-0472">Membrane</keyword>
<evidence type="ECO:0000259" key="7">
    <source>
        <dbReference type="Pfam" id="PF04893"/>
    </source>
</evidence>
<reference evidence="8" key="1">
    <citation type="submission" date="2021-03" db="EMBL/GenBank/DDBJ databases">
        <title>Acanthopleuribacteraceae sp. M133.</title>
        <authorList>
            <person name="Wang G."/>
        </authorList>
    </citation>
    <scope>NUCLEOTIDE SEQUENCE</scope>
    <source>
        <strain evidence="8">M133</strain>
    </source>
</reference>
<accession>A0A8A4TTY1</accession>
<comment type="subcellular location">
    <subcellularLocation>
        <location evidence="1">Membrane</location>
        <topology evidence="1">Multi-pass membrane protein</topology>
    </subcellularLocation>
</comment>
<feature type="transmembrane region" description="Helical" evidence="6">
    <location>
        <begin position="231"/>
        <end position="259"/>
    </location>
</feature>
<gene>
    <name evidence="8" type="ORF">J3U87_10990</name>
</gene>
<evidence type="ECO:0000256" key="3">
    <source>
        <dbReference type="ARBA" id="ARBA00022989"/>
    </source>
</evidence>
<evidence type="ECO:0000256" key="1">
    <source>
        <dbReference type="ARBA" id="ARBA00004141"/>
    </source>
</evidence>
<organism evidence="8 9">
    <name type="scientific">Sulfidibacter corallicola</name>
    <dbReference type="NCBI Taxonomy" id="2818388"/>
    <lineage>
        <taxon>Bacteria</taxon>
        <taxon>Pseudomonadati</taxon>
        <taxon>Acidobacteriota</taxon>
        <taxon>Holophagae</taxon>
        <taxon>Acanthopleuribacterales</taxon>
        <taxon>Acanthopleuribacteraceae</taxon>
        <taxon>Sulfidibacter</taxon>
    </lineage>
</organism>
<proteinExistence type="predicted"/>
<evidence type="ECO:0000313" key="9">
    <source>
        <dbReference type="Proteomes" id="UP000663929"/>
    </source>
</evidence>